<dbReference type="GO" id="GO:0051301">
    <property type="term" value="P:cell division"/>
    <property type="evidence" value="ECO:0007669"/>
    <property type="project" value="UniProtKB-KW"/>
</dbReference>
<dbReference type="EMBL" id="JAAAUB010000004">
    <property type="protein sequence ID" value="NMH16382.1"/>
    <property type="molecule type" value="Genomic_DNA"/>
</dbReference>
<gene>
    <name evidence="8 10" type="primary">ftsL</name>
    <name evidence="10" type="ORF">GV368_04530</name>
</gene>
<name>A0ABX1QKG9_9PROT</name>
<evidence type="ECO:0000256" key="5">
    <source>
        <dbReference type="ARBA" id="ARBA00022989"/>
    </source>
</evidence>
<keyword evidence="4 8" id="KW-0812">Transmembrane</keyword>
<sequence length="86" mass="10106">MTRFDAVLLGLVVASSVMLVQTKHEARLLYLAQENQNRRSMRLDVEWRQLQIERATLVTQDRVQRLAQEKLGLAPPRPEQIIPWER</sequence>
<evidence type="ECO:0000256" key="9">
    <source>
        <dbReference type="NCBIfam" id="TIGR02209"/>
    </source>
</evidence>
<comment type="subcellular location">
    <subcellularLocation>
        <location evidence="8">Cell inner membrane</location>
        <topology evidence="8">Single-pass type II membrane protein</topology>
    </subcellularLocation>
    <subcellularLocation>
        <location evidence="1">Cell membrane</location>
        <topology evidence="1">Single-pass type II membrane protein</topology>
    </subcellularLocation>
    <text evidence="8">Localizes to the division septum where it forms a ring structure.</text>
</comment>
<keyword evidence="11" id="KW-1185">Reference proteome</keyword>
<dbReference type="Pfam" id="PF04999">
    <property type="entry name" value="FtsL"/>
    <property type="match status" value="1"/>
</dbReference>
<dbReference type="RefSeq" id="WP_142803532.1">
    <property type="nucleotide sequence ID" value="NZ_JAAAUB010000004.1"/>
</dbReference>
<evidence type="ECO:0000256" key="6">
    <source>
        <dbReference type="ARBA" id="ARBA00023136"/>
    </source>
</evidence>
<dbReference type="PANTHER" id="PTHR37479">
    <property type="entry name" value="CELL DIVISION PROTEIN FTSL"/>
    <property type="match status" value="1"/>
</dbReference>
<keyword evidence="2 8" id="KW-1003">Cell membrane</keyword>
<keyword evidence="8" id="KW-0997">Cell inner membrane</keyword>
<keyword evidence="3 8" id="KW-0132">Cell division</keyword>
<evidence type="ECO:0000256" key="1">
    <source>
        <dbReference type="ARBA" id="ARBA00004401"/>
    </source>
</evidence>
<evidence type="ECO:0000313" key="10">
    <source>
        <dbReference type="EMBL" id="NMH16382.1"/>
    </source>
</evidence>
<dbReference type="Proteomes" id="UP000669605">
    <property type="component" value="Unassembled WGS sequence"/>
</dbReference>
<dbReference type="PANTHER" id="PTHR37479:SF1">
    <property type="entry name" value="CELL DIVISION PROTEIN FTSL"/>
    <property type="match status" value="1"/>
</dbReference>
<protein>
    <recommendedName>
        <fullName evidence="8 9">Cell division protein FtsL</fullName>
    </recommendedName>
</protein>
<evidence type="ECO:0000256" key="3">
    <source>
        <dbReference type="ARBA" id="ARBA00022618"/>
    </source>
</evidence>
<dbReference type="InterPro" id="IPR011922">
    <property type="entry name" value="Cell_div_FtsL"/>
</dbReference>
<comment type="function">
    <text evidence="8">Essential cell division protein.</text>
</comment>
<evidence type="ECO:0000256" key="4">
    <source>
        <dbReference type="ARBA" id="ARBA00022692"/>
    </source>
</evidence>
<evidence type="ECO:0000256" key="7">
    <source>
        <dbReference type="ARBA" id="ARBA00023306"/>
    </source>
</evidence>
<comment type="similarity">
    <text evidence="8">Belongs to the FtsL family.</text>
</comment>
<keyword evidence="7 8" id="KW-0131">Cell cycle</keyword>
<organism evidence="10 11">
    <name type="scientific">Tepidiphilus baoligensis</name>
    <dbReference type="NCBI Taxonomy" id="2698687"/>
    <lineage>
        <taxon>Bacteria</taxon>
        <taxon>Pseudomonadati</taxon>
        <taxon>Pseudomonadota</taxon>
        <taxon>Hydrogenophilia</taxon>
        <taxon>Hydrogenophilales</taxon>
        <taxon>Hydrogenophilaceae</taxon>
        <taxon>Tepidiphilus</taxon>
    </lineage>
</organism>
<reference evidence="10 11" key="1">
    <citation type="journal article" date="2020" name="Curr. Microbiol.">
        <title>Tepidiphilus baoligensis sp. nov., a Novel Bacterium of the Family Hydrogenophilaceae Isolated from an Oil Reservoir.</title>
        <authorList>
            <person name="Zhang X."/>
            <person name="Wang G."/>
            <person name="Ma X."/>
            <person name="Yu J."/>
            <person name="You J."/>
            <person name="Xue Y."/>
            <person name="Ma Y."/>
        </authorList>
    </citation>
    <scope>NUCLEOTIDE SEQUENCE [LARGE SCALE GENOMIC DNA]</scope>
    <source>
        <strain evidence="10 11">B18-69</strain>
    </source>
</reference>
<evidence type="ECO:0000256" key="8">
    <source>
        <dbReference type="HAMAP-Rule" id="MF_00910"/>
    </source>
</evidence>
<accession>A0ABX1QKG9</accession>
<keyword evidence="6 8" id="KW-0472">Membrane</keyword>
<evidence type="ECO:0000256" key="2">
    <source>
        <dbReference type="ARBA" id="ARBA00022475"/>
    </source>
</evidence>
<dbReference type="HAMAP" id="MF_00910">
    <property type="entry name" value="FtsL"/>
    <property type="match status" value="1"/>
</dbReference>
<proteinExistence type="inferred from homology"/>
<evidence type="ECO:0000313" key="11">
    <source>
        <dbReference type="Proteomes" id="UP000669605"/>
    </source>
</evidence>
<dbReference type="NCBIfam" id="TIGR02209">
    <property type="entry name" value="ftsL_broad"/>
    <property type="match status" value="1"/>
</dbReference>
<keyword evidence="5 8" id="KW-1133">Transmembrane helix</keyword>
<comment type="caution">
    <text evidence="10">The sequence shown here is derived from an EMBL/GenBank/DDBJ whole genome shotgun (WGS) entry which is preliminary data.</text>
</comment>